<protein>
    <recommendedName>
        <fullName evidence="1">Mutator-like transposase domain-containing protein</fullName>
    </recommendedName>
</protein>
<dbReference type="AlphaFoldDB" id="A0AA39FHX8"/>
<sequence>MDKAKNRFYWKGRLATEKVYNLRLKQKTLGQKLQAKKKREVISNLKEKANKFIKLEGRRVFNPHEFEKQMFCKLCKNLLSILDVTHEEEVGLGSILYISYQNCNFSNKITTDKQRYTPSKKKQFDCNTKALIGTFNSGFGFTQLNKFLAAMNLPTMSWDIFKSVQKEITPVIEKMAYASCSKATEEEKILTISNPEELKKLLLFNHIPGYRLQQTRAYNDAGEIGRLWLEFPSITTGEKVRKKVAASIRQNLSRLAVPIER</sequence>
<proteinExistence type="predicted"/>
<gene>
    <name evidence="2" type="ORF">PV328_010403</name>
</gene>
<dbReference type="Pfam" id="PF20700">
    <property type="entry name" value="Mutator"/>
    <property type="match status" value="1"/>
</dbReference>
<dbReference type="InterPro" id="IPR049012">
    <property type="entry name" value="Mutator_transp_dom"/>
</dbReference>
<evidence type="ECO:0000313" key="3">
    <source>
        <dbReference type="Proteomes" id="UP001168990"/>
    </source>
</evidence>
<feature type="domain" description="Mutator-like transposase" evidence="1">
    <location>
        <begin position="57"/>
        <end position="193"/>
    </location>
</feature>
<organism evidence="2 3">
    <name type="scientific">Microctonus aethiopoides</name>
    <dbReference type="NCBI Taxonomy" id="144406"/>
    <lineage>
        <taxon>Eukaryota</taxon>
        <taxon>Metazoa</taxon>
        <taxon>Ecdysozoa</taxon>
        <taxon>Arthropoda</taxon>
        <taxon>Hexapoda</taxon>
        <taxon>Insecta</taxon>
        <taxon>Pterygota</taxon>
        <taxon>Neoptera</taxon>
        <taxon>Endopterygota</taxon>
        <taxon>Hymenoptera</taxon>
        <taxon>Apocrita</taxon>
        <taxon>Ichneumonoidea</taxon>
        <taxon>Braconidae</taxon>
        <taxon>Euphorinae</taxon>
        <taxon>Microctonus</taxon>
    </lineage>
</organism>
<dbReference type="EMBL" id="JAQQBS010000004">
    <property type="protein sequence ID" value="KAK0169761.1"/>
    <property type="molecule type" value="Genomic_DNA"/>
</dbReference>
<name>A0AA39FHX8_9HYME</name>
<comment type="caution">
    <text evidence="2">The sequence shown here is derived from an EMBL/GenBank/DDBJ whole genome shotgun (WGS) entry which is preliminary data.</text>
</comment>
<evidence type="ECO:0000313" key="2">
    <source>
        <dbReference type="EMBL" id="KAK0169761.1"/>
    </source>
</evidence>
<dbReference type="Proteomes" id="UP001168990">
    <property type="component" value="Unassembled WGS sequence"/>
</dbReference>
<evidence type="ECO:0000259" key="1">
    <source>
        <dbReference type="Pfam" id="PF20700"/>
    </source>
</evidence>
<keyword evidence="3" id="KW-1185">Reference proteome</keyword>
<reference evidence="2" key="1">
    <citation type="journal article" date="2023" name="bioRxiv">
        <title>Scaffold-level genome assemblies of two parasitoid biocontrol wasps reveal the parthenogenesis mechanism and an associated novel virus.</title>
        <authorList>
            <person name="Inwood S."/>
            <person name="Skelly J."/>
            <person name="Guhlin J."/>
            <person name="Harrop T."/>
            <person name="Goldson S."/>
            <person name="Dearden P."/>
        </authorList>
    </citation>
    <scope>NUCLEOTIDE SEQUENCE</scope>
    <source>
        <strain evidence="2">Irish</strain>
        <tissue evidence="2">Whole body</tissue>
    </source>
</reference>
<accession>A0AA39FHX8</accession>
<reference evidence="2" key="2">
    <citation type="submission" date="2023-03" db="EMBL/GenBank/DDBJ databases">
        <authorList>
            <person name="Inwood S.N."/>
            <person name="Skelly J.G."/>
            <person name="Guhlin J."/>
            <person name="Harrop T.W.R."/>
            <person name="Goldson S.G."/>
            <person name="Dearden P.K."/>
        </authorList>
    </citation>
    <scope>NUCLEOTIDE SEQUENCE</scope>
    <source>
        <strain evidence="2">Irish</strain>
        <tissue evidence="2">Whole body</tissue>
    </source>
</reference>